<proteinExistence type="predicted"/>
<dbReference type="Ensembl" id="ENSCGRT00001015768.1">
    <property type="protein sequence ID" value="ENSCGRP00001011536.1"/>
    <property type="gene ID" value="ENSCGRG00001013162.1"/>
</dbReference>
<protein>
    <submittedName>
        <fullName evidence="2">RIKEN cDNA A530084C06 gene</fullName>
    </submittedName>
</protein>
<dbReference type="Proteomes" id="UP000694386">
    <property type="component" value="Unplaced"/>
</dbReference>
<evidence type="ECO:0000313" key="2">
    <source>
        <dbReference type="Ensembl" id="ENSCGRP00001011536.1"/>
    </source>
</evidence>
<name>A0A8C2LZJ1_CRIGR</name>
<reference evidence="2" key="2">
    <citation type="submission" date="2025-09" db="UniProtKB">
        <authorList>
            <consortium name="Ensembl"/>
        </authorList>
    </citation>
    <scope>IDENTIFICATION</scope>
</reference>
<dbReference type="AlphaFoldDB" id="A0A8C2LZJ1"/>
<evidence type="ECO:0000313" key="3">
    <source>
        <dbReference type="Proteomes" id="UP000694386"/>
    </source>
</evidence>
<accession>A0A8C2LZJ1</accession>
<organism evidence="2 3">
    <name type="scientific">Cricetulus griseus</name>
    <name type="common">Chinese hamster</name>
    <name type="synonym">Cricetulus barabensis griseus</name>
    <dbReference type="NCBI Taxonomy" id="10029"/>
    <lineage>
        <taxon>Eukaryota</taxon>
        <taxon>Metazoa</taxon>
        <taxon>Chordata</taxon>
        <taxon>Craniata</taxon>
        <taxon>Vertebrata</taxon>
        <taxon>Euteleostomi</taxon>
        <taxon>Mammalia</taxon>
        <taxon>Eutheria</taxon>
        <taxon>Euarchontoglires</taxon>
        <taxon>Glires</taxon>
        <taxon>Rodentia</taxon>
        <taxon>Myomorpha</taxon>
        <taxon>Muroidea</taxon>
        <taxon>Cricetidae</taxon>
        <taxon>Cricetinae</taxon>
        <taxon>Cricetulus</taxon>
    </lineage>
</organism>
<evidence type="ECO:0000256" key="1">
    <source>
        <dbReference type="SAM" id="MobiDB-lite"/>
    </source>
</evidence>
<feature type="region of interest" description="Disordered" evidence="1">
    <location>
        <begin position="40"/>
        <end position="82"/>
    </location>
</feature>
<sequence>GAWGAACTVCCARPRRCLRCPRTALPRRSALCRRPPRNRPGNWARHRSSSRRHRPPDPPRRRPPLGCWPHSPRQSLRSRHQPPTAEMARRCCRLPPGHCPSCPRGRRVGRTLLVSCRRWCSRSGAVPFSCEVVGSEWREAGFSREGPLLPLPERRTFPWTGPLPLECFSGGVMRAG</sequence>
<feature type="compositionally biased region" description="Basic residues" evidence="1">
    <location>
        <begin position="44"/>
        <end position="54"/>
    </location>
</feature>
<reference evidence="2" key="1">
    <citation type="submission" date="2025-08" db="UniProtKB">
        <authorList>
            <consortium name="Ensembl"/>
        </authorList>
    </citation>
    <scope>IDENTIFICATION</scope>
</reference>